<dbReference type="GO" id="GO:0003824">
    <property type="term" value="F:catalytic activity"/>
    <property type="evidence" value="ECO:0007669"/>
    <property type="project" value="InterPro"/>
</dbReference>
<reference evidence="2 3" key="1">
    <citation type="submission" date="2011-08" db="EMBL/GenBank/DDBJ databases">
        <authorList>
            <person name="Lin Y."/>
            <person name="Hao X."/>
            <person name="Johnstone L."/>
            <person name="Miller S.J."/>
            <person name="Wei G."/>
            <person name="Rensing C."/>
        </authorList>
    </citation>
    <scope>NUCLEOTIDE SEQUENCE [LARGE SCALE GENOMIC DNA]</scope>
    <source>
        <strain evidence="2 3">K42</strain>
    </source>
</reference>
<dbReference type="RefSeq" id="WP_007502324.1">
    <property type="nucleotide sequence ID" value="NZ_AGBF01000180.1"/>
</dbReference>
<dbReference type="AlphaFoldDB" id="G2GKM6"/>
<dbReference type="CDD" id="cd19531">
    <property type="entry name" value="LCL_NRPS-like"/>
    <property type="match status" value="1"/>
</dbReference>
<organism evidence="2 3">
    <name type="scientific">Streptomyces zinciresistens K42</name>
    <dbReference type="NCBI Taxonomy" id="700597"/>
    <lineage>
        <taxon>Bacteria</taxon>
        <taxon>Bacillati</taxon>
        <taxon>Actinomycetota</taxon>
        <taxon>Actinomycetes</taxon>
        <taxon>Kitasatosporales</taxon>
        <taxon>Streptomycetaceae</taxon>
        <taxon>Streptomyces</taxon>
    </lineage>
</organism>
<proteinExistence type="predicted"/>
<dbReference type="GO" id="GO:0005737">
    <property type="term" value="C:cytoplasm"/>
    <property type="evidence" value="ECO:0007669"/>
    <property type="project" value="TreeGrafter"/>
</dbReference>
<name>G2GKM6_9ACTN</name>
<dbReference type="GO" id="GO:0031177">
    <property type="term" value="F:phosphopantetheine binding"/>
    <property type="evidence" value="ECO:0007669"/>
    <property type="project" value="TreeGrafter"/>
</dbReference>
<dbReference type="GO" id="GO:0043041">
    <property type="term" value="P:amino acid activation for nonribosomal peptide biosynthetic process"/>
    <property type="evidence" value="ECO:0007669"/>
    <property type="project" value="TreeGrafter"/>
</dbReference>
<keyword evidence="3" id="KW-1185">Reference proteome</keyword>
<dbReference type="GO" id="GO:0044550">
    <property type="term" value="P:secondary metabolite biosynthetic process"/>
    <property type="evidence" value="ECO:0007669"/>
    <property type="project" value="TreeGrafter"/>
</dbReference>
<feature type="non-terminal residue" evidence="2">
    <location>
        <position position="429"/>
    </location>
</feature>
<evidence type="ECO:0000259" key="1">
    <source>
        <dbReference type="Pfam" id="PF00668"/>
    </source>
</evidence>
<dbReference type="EMBL" id="AGBF01000180">
    <property type="protein sequence ID" value="EGX55946.1"/>
    <property type="molecule type" value="Genomic_DNA"/>
</dbReference>
<gene>
    <name evidence="2" type="ORF">SZN_30347</name>
</gene>
<evidence type="ECO:0000313" key="2">
    <source>
        <dbReference type="EMBL" id="EGX55946.1"/>
    </source>
</evidence>
<dbReference type="SUPFAM" id="SSF52777">
    <property type="entry name" value="CoA-dependent acyltransferases"/>
    <property type="match status" value="2"/>
</dbReference>
<protein>
    <submittedName>
        <fullName evidence="2">Non-ribosomal peptide synthase</fullName>
    </submittedName>
</protein>
<dbReference type="Gene3D" id="3.30.559.30">
    <property type="entry name" value="Nonribosomal peptide synthetase, condensation domain"/>
    <property type="match status" value="1"/>
</dbReference>
<dbReference type="PANTHER" id="PTHR45527">
    <property type="entry name" value="NONRIBOSOMAL PEPTIDE SYNTHETASE"/>
    <property type="match status" value="1"/>
</dbReference>
<comment type="caution">
    <text evidence="2">The sequence shown here is derived from an EMBL/GenBank/DDBJ whole genome shotgun (WGS) entry which is preliminary data.</text>
</comment>
<dbReference type="InterPro" id="IPR001242">
    <property type="entry name" value="Condensation_dom"/>
</dbReference>
<feature type="domain" description="Condensation" evidence="1">
    <location>
        <begin position="35"/>
        <end position="428"/>
    </location>
</feature>
<dbReference type="PANTHER" id="PTHR45527:SF1">
    <property type="entry name" value="FATTY ACID SYNTHASE"/>
    <property type="match status" value="1"/>
</dbReference>
<sequence>MSDSAQVPADLGRDLLARWRARTTGTTATAAPQVGPVQLGLRLFEEIHPGTTANILRFDAETGGPLDIGRLADALRTLARRHAVLRTTFPHEDRTTCAVAPASDAEPDLTVTEFGHLDAETARDRAGAEADARAAEPMDLATGPLWRVAVWTLPDGTGRLQLLAHHIVADGWSLGVFLTELGTLYAGLPLGPATPLPAVPAEPDPADLAAWRDRLAGARPLSLPTDRPRPAVRRFRSGHVDVTLDAELMRRVQEVADSNTMTPFMVLLSAFHLTLARTAGHGDITVGSPIATRERHRAPGAIGPLATMLALRTDTTGARTVRDVLHAVRDTCLDAYSGAHVPVETVAEQAGLRGTSLYDVLFVLQPRPPQTRLAQVPLRPLVMAPDTVRNDCELYLWQGEDGVTGFLGYDSDLFAPETAALLAARFHTA</sequence>
<evidence type="ECO:0000313" key="3">
    <source>
        <dbReference type="Proteomes" id="UP000004217"/>
    </source>
</evidence>
<dbReference type="GO" id="GO:0008610">
    <property type="term" value="P:lipid biosynthetic process"/>
    <property type="evidence" value="ECO:0007669"/>
    <property type="project" value="UniProtKB-ARBA"/>
</dbReference>
<dbReference type="Gene3D" id="3.30.559.10">
    <property type="entry name" value="Chloramphenicol acetyltransferase-like domain"/>
    <property type="match status" value="1"/>
</dbReference>
<accession>G2GKM6</accession>
<dbReference type="InterPro" id="IPR023213">
    <property type="entry name" value="CAT-like_dom_sf"/>
</dbReference>
<dbReference type="Proteomes" id="UP000004217">
    <property type="component" value="Unassembled WGS sequence"/>
</dbReference>
<dbReference type="Pfam" id="PF00668">
    <property type="entry name" value="Condensation"/>
    <property type="match status" value="1"/>
</dbReference>